<dbReference type="InterPro" id="IPR024453">
    <property type="entry name" value="Peptidase_C92"/>
</dbReference>
<organism evidence="1 2">
    <name type="scientific">Cylicostephanus goldi</name>
    <name type="common">Nematode worm</name>
    <dbReference type="NCBI Taxonomy" id="71465"/>
    <lineage>
        <taxon>Eukaryota</taxon>
        <taxon>Metazoa</taxon>
        <taxon>Ecdysozoa</taxon>
        <taxon>Nematoda</taxon>
        <taxon>Chromadorea</taxon>
        <taxon>Rhabditida</taxon>
        <taxon>Rhabditina</taxon>
        <taxon>Rhabditomorpha</taxon>
        <taxon>Strongyloidea</taxon>
        <taxon>Strongylidae</taxon>
        <taxon>Cylicostephanus</taxon>
    </lineage>
</organism>
<dbReference type="OrthoDB" id="310895at2759"/>
<dbReference type="InterPro" id="IPR038765">
    <property type="entry name" value="Papain-like_cys_pep_sf"/>
</dbReference>
<reference evidence="1 2" key="1">
    <citation type="submission" date="2018-11" db="EMBL/GenBank/DDBJ databases">
        <authorList>
            <consortium name="Pathogen Informatics"/>
        </authorList>
    </citation>
    <scope>NUCLEOTIDE SEQUENCE [LARGE SCALE GENOMIC DNA]</scope>
</reference>
<name>A0A3P6RZY5_CYLGO</name>
<protein>
    <recommendedName>
        <fullName evidence="3">LRAT domain-containing protein</fullName>
    </recommendedName>
</protein>
<keyword evidence="2" id="KW-1185">Reference proteome</keyword>
<gene>
    <name evidence="1" type="ORF">CGOC_LOCUS4815</name>
</gene>
<proteinExistence type="predicted"/>
<evidence type="ECO:0008006" key="3">
    <source>
        <dbReference type="Google" id="ProtNLM"/>
    </source>
</evidence>
<dbReference type="AlphaFoldDB" id="A0A3P6RZY5"/>
<dbReference type="Gene3D" id="3.90.1720.10">
    <property type="entry name" value="endopeptidase domain like (from Nostoc punctiforme)"/>
    <property type="match status" value="1"/>
</dbReference>
<accession>A0A3P6RZY5</accession>
<dbReference type="Proteomes" id="UP000271889">
    <property type="component" value="Unassembled WGS sequence"/>
</dbReference>
<dbReference type="SUPFAM" id="SSF54001">
    <property type="entry name" value="Cysteine proteinases"/>
    <property type="match status" value="1"/>
</dbReference>
<evidence type="ECO:0000313" key="2">
    <source>
        <dbReference type="Proteomes" id="UP000271889"/>
    </source>
</evidence>
<evidence type="ECO:0000313" key="1">
    <source>
        <dbReference type="EMBL" id="VDK59865.1"/>
    </source>
</evidence>
<feature type="non-terminal residue" evidence="1">
    <location>
        <position position="161"/>
    </location>
</feature>
<sequence>MNDIDLSRAEPGDLIFLAKNETACDFERAVTDVASSPYYHVGIIARDRRIVHALPRGVLHQSLDEILADAEPDRIEIVHVNTSGAAKTRAAAYAESKVGMPYNDIFAPDCINSDGVESYYCSQLVTEAYQDEVEFPEHKLNFKDEHGHMLDYWVQYFEERG</sequence>
<dbReference type="EMBL" id="UYRV01013812">
    <property type="protein sequence ID" value="VDK59865.1"/>
    <property type="molecule type" value="Genomic_DNA"/>
</dbReference>
<dbReference type="Pfam" id="PF05708">
    <property type="entry name" value="Peptidase_C92"/>
    <property type="match status" value="1"/>
</dbReference>